<evidence type="ECO:0000313" key="2">
    <source>
        <dbReference type="Proteomes" id="UP001062846"/>
    </source>
</evidence>
<name>A0ACC0NZK4_RHOML</name>
<reference evidence="1" key="1">
    <citation type="submission" date="2022-02" db="EMBL/GenBank/DDBJ databases">
        <title>Plant Genome Project.</title>
        <authorList>
            <person name="Zhang R.-G."/>
        </authorList>
    </citation>
    <scope>NUCLEOTIDE SEQUENCE</scope>
    <source>
        <strain evidence="1">AT1</strain>
    </source>
</reference>
<protein>
    <submittedName>
        <fullName evidence="1">Uncharacterized protein</fullName>
    </submittedName>
</protein>
<dbReference type="Proteomes" id="UP001062846">
    <property type="component" value="Chromosome 4"/>
</dbReference>
<sequence length="114" mass="13329">MKNRLFKTLFANRTSDAMEITVLRFKDFNVVQFVYNGHIFRECLNLIKMASLVAKLRLMCPTTSFADVGFDKLPVFNIYTWQNDVHKTIYIFSNDGEKITKLARDIQQVLKCLI</sequence>
<dbReference type="EMBL" id="CM046391">
    <property type="protein sequence ID" value="KAI8557918.1"/>
    <property type="molecule type" value="Genomic_DNA"/>
</dbReference>
<gene>
    <name evidence="1" type="ORF">RHMOL_Rhmol04G0048000</name>
</gene>
<evidence type="ECO:0000313" key="1">
    <source>
        <dbReference type="EMBL" id="KAI8557918.1"/>
    </source>
</evidence>
<proteinExistence type="predicted"/>
<organism evidence="1 2">
    <name type="scientific">Rhododendron molle</name>
    <name type="common">Chinese azalea</name>
    <name type="synonym">Azalea mollis</name>
    <dbReference type="NCBI Taxonomy" id="49168"/>
    <lineage>
        <taxon>Eukaryota</taxon>
        <taxon>Viridiplantae</taxon>
        <taxon>Streptophyta</taxon>
        <taxon>Embryophyta</taxon>
        <taxon>Tracheophyta</taxon>
        <taxon>Spermatophyta</taxon>
        <taxon>Magnoliopsida</taxon>
        <taxon>eudicotyledons</taxon>
        <taxon>Gunneridae</taxon>
        <taxon>Pentapetalae</taxon>
        <taxon>asterids</taxon>
        <taxon>Ericales</taxon>
        <taxon>Ericaceae</taxon>
        <taxon>Ericoideae</taxon>
        <taxon>Rhodoreae</taxon>
        <taxon>Rhododendron</taxon>
    </lineage>
</organism>
<accession>A0ACC0NZK4</accession>
<keyword evidence="2" id="KW-1185">Reference proteome</keyword>
<comment type="caution">
    <text evidence="1">The sequence shown here is derived from an EMBL/GenBank/DDBJ whole genome shotgun (WGS) entry which is preliminary data.</text>
</comment>